<evidence type="ECO:0000313" key="1">
    <source>
        <dbReference type="EMBL" id="KAH3803296.1"/>
    </source>
</evidence>
<organism evidence="1 2">
    <name type="scientific">Dreissena polymorpha</name>
    <name type="common">Zebra mussel</name>
    <name type="synonym">Mytilus polymorpha</name>
    <dbReference type="NCBI Taxonomy" id="45954"/>
    <lineage>
        <taxon>Eukaryota</taxon>
        <taxon>Metazoa</taxon>
        <taxon>Spiralia</taxon>
        <taxon>Lophotrochozoa</taxon>
        <taxon>Mollusca</taxon>
        <taxon>Bivalvia</taxon>
        <taxon>Autobranchia</taxon>
        <taxon>Heteroconchia</taxon>
        <taxon>Euheterodonta</taxon>
        <taxon>Imparidentia</taxon>
        <taxon>Neoheterodontei</taxon>
        <taxon>Myida</taxon>
        <taxon>Dreissenoidea</taxon>
        <taxon>Dreissenidae</taxon>
        <taxon>Dreissena</taxon>
    </lineage>
</organism>
<reference evidence="1" key="1">
    <citation type="journal article" date="2019" name="bioRxiv">
        <title>The Genome of the Zebra Mussel, Dreissena polymorpha: A Resource for Invasive Species Research.</title>
        <authorList>
            <person name="McCartney M.A."/>
            <person name="Auch B."/>
            <person name="Kono T."/>
            <person name="Mallez S."/>
            <person name="Zhang Y."/>
            <person name="Obille A."/>
            <person name="Becker A."/>
            <person name="Abrahante J.E."/>
            <person name="Garbe J."/>
            <person name="Badalamenti J.P."/>
            <person name="Herman A."/>
            <person name="Mangelson H."/>
            <person name="Liachko I."/>
            <person name="Sullivan S."/>
            <person name="Sone E.D."/>
            <person name="Koren S."/>
            <person name="Silverstein K.A.T."/>
            <person name="Beckman K.B."/>
            <person name="Gohl D.M."/>
        </authorList>
    </citation>
    <scope>NUCLEOTIDE SEQUENCE</scope>
    <source>
        <strain evidence="1">Duluth1</strain>
        <tissue evidence="1">Whole animal</tissue>
    </source>
</reference>
<dbReference type="EMBL" id="JAIWYP010000007">
    <property type="protein sequence ID" value="KAH3803296.1"/>
    <property type="molecule type" value="Genomic_DNA"/>
</dbReference>
<comment type="caution">
    <text evidence="1">The sequence shown here is derived from an EMBL/GenBank/DDBJ whole genome shotgun (WGS) entry which is preliminary data.</text>
</comment>
<protein>
    <submittedName>
        <fullName evidence="1">Uncharacterized protein</fullName>
    </submittedName>
</protein>
<dbReference type="AlphaFoldDB" id="A0A9D4FS65"/>
<dbReference type="Proteomes" id="UP000828390">
    <property type="component" value="Unassembled WGS sequence"/>
</dbReference>
<proteinExistence type="predicted"/>
<gene>
    <name evidence="1" type="ORF">DPMN_156999</name>
</gene>
<evidence type="ECO:0000313" key="2">
    <source>
        <dbReference type="Proteomes" id="UP000828390"/>
    </source>
</evidence>
<accession>A0A9D4FS65</accession>
<reference evidence="1" key="2">
    <citation type="submission" date="2020-11" db="EMBL/GenBank/DDBJ databases">
        <authorList>
            <person name="McCartney M.A."/>
            <person name="Auch B."/>
            <person name="Kono T."/>
            <person name="Mallez S."/>
            <person name="Becker A."/>
            <person name="Gohl D.M."/>
            <person name="Silverstein K.A.T."/>
            <person name="Koren S."/>
            <person name="Bechman K.B."/>
            <person name="Herman A."/>
            <person name="Abrahante J.E."/>
            <person name="Garbe J."/>
        </authorList>
    </citation>
    <scope>NUCLEOTIDE SEQUENCE</scope>
    <source>
        <strain evidence="1">Duluth1</strain>
        <tissue evidence="1">Whole animal</tissue>
    </source>
</reference>
<keyword evidence="2" id="KW-1185">Reference proteome</keyword>
<name>A0A9D4FS65_DREPO</name>
<sequence length="213" mass="23088">MFTGQNVDEATQAVYSGHAFRVAEPMPLLPVLVWDTLDSYMENPSSYITNSSAYDWLFVPVQVTYNAVGAEFSAQIPSMKCLSSDSILSHIKVSAQGLNYLGEYTDYAAVDNSIALASSHAIVAIRAPVVGPSISMVTASHGCGLMCKPMCIDTETGTLLYKPCTGILWIKPEDATAYVRSHDEAVESLARGGAKVPIMFECHKESQAPWQKL</sequence>